<organism evidence="1 2">
    <name type="scientific">Larkinella knui</name>
    <dbReference type="NCBI Taxonomy" id="2025310"/>
    <lineage>
        <taxon>Bacteria</taxon>
        <taxon>Pseudomonadati</taxon>
        <taxon>Bacteroidota</taxon>
        <taxon>Cytophagia</taxon>
        <taxon>Cytophagales</taxon>
        <taxon>Spirosomataceae</taxon>
        <taxon>Larkinella</taxon>
    </lineage>
</organism>
<comment type="caution">
    <text evidence="1">The sequence shown here is derived from an EMBL/GenBank/DDBJ whole genome shotgun (WGS) entry which is preliminary data.</text>
</comment>
<dbReference type="Gene3D" id="2.60.40.1930">
    <property type="match status" value="1"/>
</dbReference>
<sequence>MRQPIMNSSKRYRPGTTTAPLRTLPGRLLAVVFLMLAGALPVRSQSNNPIRQSLETYRNRALQEKLFVHIDRSFYVAGELMWFKINDVDGSLHQPLWLSKVAYLEVLDKENRPVLQTKVALANGSGHGSLFLPTTLGSGHYLVRAYTNWMKNFGSDYFFEKPVTIVNTFRKLELPVVKDTLAYDVQFFAEGGNLVRTLTSTVAFKMLGVDGKGADLQGVVVDQNADTVVRFRPLKFGMGRFAFTPAEGRQYRAVLTDAKGKTVTRPLPVIQEQGYTLQVAEEGKDQLRVTIKTRTPMASPVYLLTHTRLAAIRADEQTFRDNTASFIVDKKSLGEGISHLTVFDASRKPVCERLYFKRPERRLNIDARLMSGTLSTREKAVFDLTTQDETGKAALTNLSVAVYRVDSLQPTESNDILSYLLLTSDLRGAVESPAYYFSATDPTVSEAADNLMLTQGWRRFRWENVLQTNPPAEEYLPEVNGHLIHGKIIHAATGQPGRGLGSYLSIPGKHILLYGSRSDAEGRIQFEMKDFFGPKDLVAQLNPKDSLYRVELQNPFFERFSAPRLPVFDFPTTLKEPLLDRSVPMQVQNAYYRGNLSRYQLPKIDSVAFYGAPDEKYRLDDFTRFPVMEEIFREYVPGVMARKRREGYHIAVLDLPYKQFFSGSPLVLLDGVPFFSMDKVMEIDPRKVQRLEVMTRKYIVGPLVFDGIVSFTTYKGDLAGYRPDAKALLAEYEGLQIPRDFYAPRYDTPQRSGSRMPDLRTLLHWVPALQTDGQGKGQFEFYTSDEEGTYRFMINGMTADGRAGSRQGTFDVTKVIK</sequence>
<dbReference type="AlphaFoldDB" id="A0A3P1CG93"/>
<evidence type="ECO:0000313" key="1">
    <source>
        <dbReference type="EMBL" id="RRB12369.1"/>
    </source>
</evidence>
<gene>
    <name evidence="1" type="ORF">EHT87_19415</name>
</gene>
<name>A0A3P1CG93_9BACT</name>
<keyword evidence="2" id="KW-1185">Reference proteome</keyword>
<reference evidence="1 2" key="1">
    <citation type="submission" date="2018-11" db="EMBL/GenBank/DDBJ databases">
        <authorList>
            <person name="Zhou Z."/>
            <person name="Wang G."/>
        </authorList>
    </citation>
    <scope>NUCLEOTIDE SEQUENCE [LARGE SCALE GENOMIC DNA]</scope>
    <source>
        <strain evidence="1 2">KCTC42998</strain>
    </source>
</reference>
<protein>
    <recommendedName>
        <fullName evidence="3">Macroglobulin domain-containing protein</fullName>
    </recommendedName>
</protein>
<proteinExistence type="predicted"/>
<accession>A0A3P1CG93</accession>
<evidence type="ECO:0000313" key="2">
    <source>
        <dbReference type="Proteomes" id="UP000274271"/>
    </source>
</evidence>
<evidence type="ECO:0008006" key="3">
    <source>
        <dbReference type="Google" id="ProtNLM"/>
    </source>
</evidence>
<dbReference type="EMBL" id="RQJP01000004">
    <property type="protein sequence ID" value="RRB12369.1"/>
    <property type="molecule type" value="Genomic_DNA"/>
</dbReference>
<dbReference type="Proteomes" id="UP000274271">
    <property type="component" value="Unassembled WGS sequence"/>
</dbReference>